<dbReference type="EMBL" id="CABITT030000003">
    <property type="protein sequence ID" value="VVA98553.1"/>
    <property type="molecule type" value="Genomic_DNA"/>
</dbReference>
<protein>
    <submittedName>
        <fullName evidence="2">Uncharacterized protein</fullName>
    </submittedName>
</protein>
<evidence type="ECO:0000256" key="1">
    <source>
        <dbReference type="SAM" id="MobiDB-lite"/>
    </source>
</evidence>
<sequence>MIGEGKASQRRRQEEENKCRRNETGRVGYRSSGGGIGVRSRERVLISSGGACFSCYSGKTNNRTRLVIKLKIH</sequence>
<reference evidence="2" key="1">
    <citation type="submission" date="2019-07" db="EMBL/GenBank/DDBJ databases">
        <authorList>
            <person name="Dittberner H."/>
        </authorList>
    </citation>
    <scope>NUCLEOTIDE SEQUENCE [LARGE SCALE GENOMIC DNA]</scope>
</reference>
<evidence type="ECO:0000313" key="3">
    <source>
        <dbReference type="Proteomes" id="UP000489600"/>
    </source>
</evidence>
<accession>A0A565BAD1</accession>
<gene>
    <name evidence="2" type="ORF">ANE_LOCUS8998</name>
</gene>
<feature type="region of interest" description="Disordered" evidence="1">
    <location>
        <begin position="1"/>
        <end position="34"/>
    </location>
</feature>
<comment type="caution">
    <text evidence="2">The sequence shown here is derived from an EMBL/GenBank/DDBJ whole genome shotgun (WGS) entry which is preliminary data.</text>
</comment>
<organism evidence="2 3">
    <name type="scientific">Arabis nemorensis</name>
    <dbReference type="NCBI Taxonomy" id="586526"/>
    <lineage>
        <taxon>Eukaryota</taxon>
        <taxon>Viridiplantae</taxon>
        <taxon>Streptophyta</taxon>
        <taxon>Embryophyta</taxon>
        <taxon>Tracheophyta</taxon>
        <taxon>Spermatophyta</taxon>
        <taxon>Magnoliopsida</taxon>
        <taxon>eudicotyledons</taxon>
        <taxon>Gunneridae</taxon>
        <taxon>Pentapetalae</taxon>
        <taxon>rosids</taxon>
        <taxon>malvids</taxon>
        <taxon>Brassicales</taxon>
        <taxon>Brassicaceae</taxon>
        <taxon>Arabideae</taxon>
        <taxon>Arabis</taxon>
    </lineage>
</organism>
<keyword evidence="3" id="KW-1185">Reference proteome</keyword>
<dbReference type="Proteomes" id="UP000489600">
    <property type="component" value="Unassembled WGS sequence"/>
</dbReference>
<dbReference type="AlphaFoldDB" id="A0A565BAD1"/>
<feature type="compositionally biased region" description="Basic and acidic residues" evidence="1">
    <location>
        <begin position="11"/>
        <end position="24"/>
    </location>
</feature>
<name>A0A565BAD1_9BRAS</name>
<evidence type="ECO:0000313" key="2">
    <source>
        <dbReference type="EMBL" id="VVA98553.1"/>
    </source>
</evidence>
<proteinExistence type="predicted"/>